<proteinExistence type="predicted"/>
<dbReference type="GO" id="GO:0005634">
    <property type="term" value="C:nucleus"/>
    <property type="evidence" value="ECO:0007669"/>
    <property type="project" value="TreeGrafter"/>
</dbReference>
<name>A0A2Z6SA38_9GLOM</name>
<dbReference type="AlphaFoldDB" id="A0A2Z6SA38"/>
<dbReference type="InterPro" id="IPR050863">
    <property type="entry name" value="CenT-Element_Derived"/>
</dbReference>
<dbReference type="EMBL" id="BEXD01004188">
    <property type="protein sequence ID" value="GBC08015.1"/>
    <property type="molecule type" value="Genomic_DNA"/>
</dbReference>
<evidence type="ECO:0000256" key="1">
    <source>
        <dbReference type="ARBA" id="ARBA00023125"/>
    </source>
</evidence>
<reference evidence="3 4" key="1">
    <citation type="submission" date="2017-11" db="EMBL/GenBank/DDBJ databases">
        <title>The genome of Rhizophagus clarus HR1 reveals common genetic basis of auxotrophy among arbuscular mycorrhizal fungi.</title>
        <authorList>
            <person name="Kobayashi Y."/>
        </authorList>
    </citation>
    <scope>NUCLEOTIDE SEQUENCE [LARGE SCALE GENOMIC DNA]</scope>
    <source>
        <strain evidence="3 4">HR1</strain>
    </source>
</reference>
<dbReference type="PROSITE" id="PS51253">
    <property type="entry name" value="HTH_CENPB"/>
    <property type="match status" value="1"/>
</dbReference>
<dbReference type="Gene3D" id="1.10.10.60">
    <property type="entry name" value="Homeodomain-like"/>
    <property type="match status" value="2"/>
</dbReference>
<evidence type="ECO:0000259" key="2">
    <source>
        <dbReference type="PROSITE" id="PS51253"/>
    </source>
</evidence>
<dbReference type="SUPFAM" id="SSF48295">
    <property type="entry name" value="TrpR-like"/>
    <property type="match status" value="1"/>
</dbReference>
<dbReference type="PANTHER" id="PTHR19303">
    <property type="entry name" value="TRANSPOSON"/>
    <property type="match status" value="1"/>
</dbReference>
<keyword evidence="1" id="KW-0238">DNA-binding</keyword>
<comment type="caution">
    <text evidence="3">The sequence shown here is derived from an EMBL/GenBank/DDBJ whole genome shotgun (WGS) entry which is preliminary data.</text>
</comment>
<organism evidence="3 4">
    <name type="scientific">Rhizophagus clarus</name>
    <dbReference type="NCBI Taxonomy" id="94130"/>
    <lineage>
        <taxon>Eukaryota</taxon>
        <taxon>Fungi</taxon>
        <taxon>Fungi incertae sedis</taxon>
        <taxon>Mucoromycota</taxon>
        <taxon>Glomeromycotina</taxon>
        <taxon>Glomeromycetes</taxon>
        <taxon>Glomerales</taxon>
        <taxon>Glomeraceae</taxon>
        <taxon>Rhizophagus</taxon>
    </lineage>
</organism>
<dbReference type="STRING" id="94130.A0A2Z6SA38"/>
<dbReference type="GO" id="GO:0043565">
    <property type="term" value="F:sequence-specific DNA binding"/>
    <property type="evidence" value="ECO:0007669"/>
    <property type="project" value="InterPro"/>
</dbReference>
<dbReference type="InterPro" id="IPR004875">
    <property type="entry name" value="DDE_SF_endonuclease_dom"/>
</dbReference>
<evidence type="ECO:0000313" key="4">
    <source>
        <dbReference type="Proteomes" id="UP000247702"/>
    </source>
</evidence>
<dbReference type="Proteomes" id="UP000247702">
    <property type="component" value="Unassembled WGS sequence"/>
</dbReference>
<dbReference type="Pfam" id="PF03184">
    <property type="entry name" value="DDE_1"/>
    <property type="match status" value="1"/>
</dbReference>
<evidence type="ECO:0000313" key="3">
    <source>
        <dbReference type="EMBL" id="GBC08015.1"/>
    </source>
</evidence>
<gene>
    <name evidence="3" type="ORF">RclHR1_07860009</name>
</gene>
<sequence length="394" mass="45682">MPKVIKRQRASYSIEQKKEVVTYARQRGRNEAARHFDLDKSMVGRWVKASESWTSEIKNNTMRVGSGRKAYFPEAEAKLYNWVIVQRKKALAVTFVTVRLQMFEILREPDMVALYGELANNFMATFRWLTAFMKRHNLALRRRTRISQKLPEQLEESLEIWFDMAGNFTINQKGEKTVHIRGTDGTKLPPICIFKGKQMPRGEKAPPGVIVWFQESGWMNADLMKHYVSYLNQIRMSSGQSRLPAMMVYDSFRGHLEESVKQKFKENHVELAVIPGGLTSICQPLDVAINKPFKDNLRREWYHWMNNGGAGYTPAGNLRRAKISEVCGWVKRSWNNVSEEIIIRAFKKCGISNALDGTEDDEIYREIDEVLDEIQNEMDNDVEEEMEIIDLNDS</sequence>
<dbReference type="InterPro" id="IPR010921">
    <property type="entry name" value="Trp_repressor/repl_initiator"/>
</dbReference>
<dbReference type="PANTHER" id="PTHR19303:SF74">
    <property type="entry name" value="POGO TRANSPOSABLE ELEMENT WITH KRAB DOMAIN"/>
    <property type="match status" value="1"/>
</dbReference>
<feature type="domain" description="HTH CENPB-type" evidence="2">
    <location>
        <begin position="63"/>
        <end position="142"/>
    </location>
</feature>
<keyword evidence="4" id="KW-1185">Reference proteome</keyword>
<dbReference type="InterPro" id="IPR006600">
    <property type="entry name" value="HTH_CenpB_DNA-bd_dom"/>
</dbReference>
<protein>
    <recommendedName>
        <fullName evidence="2">HTH CENPB-type domain-containing protein</fullName>
    </recommendedName>
</protein>
<accession>A0A2Z6SA38</accession>